<feature type="compositionally biased region" description="Low complexity" evidence="7">
    <location>
        <begin position="138"/>
        <end position="150"/>
    </location>
</feature>
<dbReference type="GO" id="GO:0016740">
    <property type="term" value="F:transferase activity"/>
    <property type="evidence" value="ECO:0007669"/>
    <property type="project" value="UniProtKB-KW"/>
</dbReference>
<feature type="compositionally biased region" description="Low complexity" evidence="7">
    <location>
        <begin position="288"/>
        <end position="298"/>
    </location>
</feature>
<evidence type="ECO:0000259" key="9">
    <source>
        <dbReference type="PROSITE" id="PS51873"/>
    </source>
</evidence>
<evidence type="ECO:0000313" key="10">
    <source>
        <dbReference type="EMBL" id="OEU20217.1"/>
    </source>
</evidence>
<dbReference type="InterPro" id="IPR044066">
    <property type="entry name" value="TRIAD_supradom"/>
</dbReference>
<keyword evidence="11" id="KW-1185">Reference proteome</keyword>
<gene>
    <name evidence="10" type="ORF">FRACYDRAFT_236289</name>
</gene>
<keyword evidence="6" id="KW-0862">Zinc</keyword>
<dbReference type="SUPFAM" id="SSF57850">
    <property type="entry name" value="RING/U-box"/>
    <property type="match status" value="1"/>
</dbReference>
<dbReference type="EMBL" id="KV784355">
    <property type="protein sequence ID" value="OEU20217.1"/>
    <property type="molecule type" value="Genomic_DNA"/>
</dbReference>
<dbReference type="CDD" id="cd20336">
    <property type="entry name" value="Rcat_RBR"/>
    <property type="match status" value="1"/>
</dbReference>
<evidence type="ECO:0000256" key="6">
    <source>
        <dbReference type="ARBA" id="ARBA00022833"/>
    </source>
</evidence>
<dbReference type="KEGG" id="fcy:FRACYDRAFT_236289"/>
<keyword evidence="8" id="KW-0472">Membrane</keyword>
<name>A0A1E7FPZ8_9STRA</name>
<dbReference type="InterPro" id="IPR013083">
    <property type="entry name" value="Znf_RING/FYVE/PHD"/>
</dbReference>
<dbReference type="PROSITE" id="PS00518">
    <property type="entry name" value="ZF_RING_1"/>
    <property type="match status" value="1"/>
</dbReference>
<evidence type="ECO:0000256" key="4">
    <source>
        <dbReference type="ARBA" id="ARBA00022771"/>
    </source>
</evidence>
<dbReference type="Proteomes" id="UP000095751">
    <property type="component" value="Unassembled WGS sequence"/>
</dbReference>
<reference evidence="10 11" key="1">
    <citation type="submission" date="2016-09" db="EMBL/GenBank/DDBJ databases">
        <title>Extensive genetic diversity and differential bi-allelic expression allows diatom success in the polar Southern Ocean.</title>
        <authorList>
            <consortium name="DOE Joint Genome Institute"/>
            <person name="Mock T."/>
            <person name="Otillar R.P."/>
            <person name="Strauss J."/>
            <person name="Dupont C."/>
            <person name="Frickenhaus S."/>
            <person name="Maumus F."/>
            <person name="Mcmullan M."/>
            <person name="Sanges R."/>
            <person name="Schmutz J."/>
            <person name="Toseland A."/>
            <person name="Valas R."/>
            <person name="Veluchamy A."/>
            <person name="Ward B.J."/>
            <person name="Allen A."/>
            <person name="Barry K."/>
            <person name="Falciatore A."/>
            <person name="Ferrante M."/>
            <person name="Fortunato A.E."/>
            <person name="Gloeckner G."/>
            <person name="Gruber A."/>
            <person name="Hipkin R."/>
            <person name="Janech M."/>
            <person name="Kroth P."/>
            <person name="Leese F."/>
            <person name="Lindquist E."/>
            <person name="Lyon B.R."/>
            <person name="Martin J."/>
            <person name="Mayer C."/>
            <person name="Parker M."/>
            <person name="Quesneville H."/>
            <person name="Raymond J."/>
            <person name="Uhlig C."/>
            <person name="Valentin K.U."/>
            <person name="Worden A.Z."/>
            <person name="Armbrust E.V."/>
            <person name="Bowler C."/>
            <person name="Green B."/>
            <person name="Moulton V."/>
            <person name="Van Oosterhout C."/>
            <person name="Grigoriev I."/>
        </authorList>
    </citation>
    <scope>NUCLEOTIDE SEQUENCE [LARGE SCALE GENOMIC DNA]</scope>
    <source>
        <strain evidence="10 11">CCMP1102</strain>
    </source>
</reference>
<evidence type="ECO:0000256" key="1">
    <source>
        <dbReference type="ARBA" id="ARBA00022679"/>
    </source>
</evidence>
<proteinExistence type="predicted"/>
<accession>A0A1E7FPZ8</accession>
<dbReference type="Gene3D" id="3.30.40.10">
    <property type="entry name" value="Zinc/RING finger domain, C3HC4 (zinc finger)"/>
    <property type="match status" value="1"/>
</dbReference>
<keyword evidence="2" id="KW-0479">Metal-binding</keyword>
<feature type="region of interest" description="Disordered" evidence="7">
    <location>
        <begin position="64"/>
        <end position="121"/>
    </location>
</feature>
<dbReference type="InParanoid" id="A0A1E7FPZ8"/>
<feature type="compositionally biased region" description="Acidic residues" evidence="7">
    <location>
        <begin position="106"/>
        <end position="120"/>
    </location>
</feature>
<keyword evidence="3" id="KW-0677">Repeat</keyword>
<evidence type="ECO:0000256" key="8">
    <source>
        <dbReference type="SAM" id="Phobius"/>
    </source>
</evidence>
<keyword evidence="8" id="KW-1133">Transmembrane helix</keyword>
<evidence type="ECO:0000256" key="7">
    <source>
        <dbReference type="SAM" id="MobiDB-lite"/>
    </source>
</evidence>
<dbReference type="AlphaFoldDB" id="A0A1E7FPZ8"/>
<dbReference type="GO" id="GO:0008270">
    <property type="term" value="F:zinc ion binding"/>
    <property type="evidence" value="ECO:0007669"/>
    <property type="project" value="UniProtKB-KW"/>
</dbReference>
<keyword evidence="8" id="KW-0812">Transmembrane</keyword>
<evidence type="ECO:0000256" key="2">
    <source>
        <dbReference type="ARBA" id="ARBA00022723"/>
    </source>
</evidence>
<keyword evidence="1" id="KW-0808">Transferase</keyword>
<feature type="transmembrane region" description="Helical" evidence="8">
    <location>
        <begin position="483"/>
        <end position="503"/>
    </location>
</feature>
<evidence type="ECO:0000256" key="5">
    <source>
        <dbReference type="ARBA" id="ARBA00022786"/>
    </source>
</evidence>
<dbReference type="PROSITE" id="PS51873">
    <property type="entry name" value="TRIAD"/>
    <property type="match status" value="1"/>
</dbReference>
<evidence type="ECO:0000256" key="3">
    <source>
        <dbReference type="ARBA" id="ARBA00022737"/>
    </source>
</evidence>
<feature type="compositionally biased region" description="Low complexity" evidence="7">
    <location>
        <begin position="75"/>
        <end position="87"/>
    </location>
</feature>
<keyword evidence="4" id="KW-0863">Zinc-finger</keyword>
<evidence type="ECO:0000313" key="11">
    <source>
        <dbReference type="Proteomes" id="UP000095751"/>
    </source>
</evidence>
<protein>
    <recommendedName>
        <fullName evidence="9">RING-type domain-containing protein</fullName>
    </recommendedName>
</protein>
<feature type="compositionally biased region" description="Acidic residues" evidence="7">
    <location>
        <begin position="151"/>
        <end position="160"/>
    </location>
</feature>
<organism evidence="10 11">
    <name type="scientific">Fragilariopsis cylindrus CCMP1102</name>
    <dbReference type="NCBI Taxonomy" id="635003"/>
    <lineage>
        <taxon>Eukaryota</taxon>
        <taxon>Sar</taxon>
        <taxon>Stramenopiles</taxon>
        <taxon>Ochrophyta</taxon>
        <taxon>Bacillariophyta</taxon>
        <taxon>Bacillariophyceae</taxon>
        <taxon>Bacillariophycidae</taxon>
        <taxon>Bacillariales</taxon>
        <taxon>Bacillariaceae</taxon>
        <taxon>Fragilariopsis</taxon>
    </lineage>
</organism>
<dbReference type="OrthoDB" id="1431934at2759"/>
<dbReference type="PANTHER" id="PTHR35711:SF1">
    <property type="entry name" value="ECTODERMAL, ISOFORM F"/>
    <property type="match status" value="1"/>
</dbReference>
<keyword evidence="5" id="KW-0833">Ubl conjugation pathway</keyword>
<dbReference type="Gene3D" id="1.20.120.1750">
    <property type="match status" value="1"/>
</dbReference>
<dbReference type="InterPro" id="IPR017907">
    <property type="entry name" value="Znf_RING_CS"/>
</dbReference>
<feature type="region of interest" description="Disordered" evidence="7">
    <location>
        <begin position="256"/>
        <end position="298"/>
    </location>
</feature>
<feature type="domain" description="RING-type" evidence="9">
    <location>
        <begin position="154"/>
        <end position="447"/>
    </location>
</feature>
<dbReference type="PANTHER" id="PTHR35711">
    <property type="entry name" value="EXPRESSED PROTEIN"/>
    <property type="match status" value="1"/>
</dbReference>
<sequence length="629" mass="72031">MDWLTEKEAMCACFRSGLIHHQQATNIATSMQTPSTYYRNLLYFAVRIVCVYWRVEHKSNQHKTGAFAKSHSKTNSNNNNQDGVNVNDNDKVDQEQCCSLNKEKDEKDEDDVDDDEEEEGSNYCSICYESYYASSTTTASTNTANSSSINSDDDDDDDGNDYNNLFHHPKERIQIPGSDGSSCGHSFCRECLHNHCSYAVSIHKLPVCCPSTSACSSNKNNNNNNSNNCACSTILPVNLIRDSLLLYDRKEQQIRRLPIQEQESDDNDNDHDNGNDDDHENDDLWKLNNNNNNNINSNNKDWVKFQRLHRMYLDPSLISCTRCDELLVTSPTTDASNSNDYHQKILCQNCQSSKSKSEDDEEKKQNQVVNDTAAALLYNDKRCKPCSHCYVPIYKESGCDHIICTQCHQDMCFKCGTHLYLNVNENNNNEHNEHTSTTMIRNCSNCSQSYIDHRHLNKYRIFLCIFLPFYIPFYLMYILFACILVIITVGCFCCLCCGIRRYSSKGKKEMKKKVVNYSTTGSSSTKTSQKRTTVIKYKWMPLSGIQKVFGFIFLPFLNLFRQCGFTCCCTSTSFSSLFIFNYDVDENNDDDDDEIIYYDNDEYDGNDYLEEIQGIEIRLSSATSTSTAL</sequence>
<feature type="region of interest" description="Disordered" evidence="7">
    <location>
        <begin position="138"/>
        <end position="161"/>
    </location>
</feature>